<dbReference type="Gene3D" id="3.50.50.60">
    <property type="entry name" value="FAD/NAD(P)-binding domain"/>
    <property type="match status" value="1"/>
</dbReference>
<dbReference type="AlphaFoldDB" id="A0A2P5CA69"/>
<dbReference type="PANTHER" id="PTHR47469">
    <property type="entry name" value="MONOOXYGENASE-LIKE"/>
    <property type="match status" value="1"/>
</dbReference>
<organism evidence="1 2">
    <name type="scientific">Parasponia andersonii</name>
    <name type="common">Sponia andersonii</name>
    <dbReference type="NCBI Taxonomy" id="3476"/>
    <lineage>
        <taxon>Eukaryota</taxon>
        <taxon>Viridiplantae</taxon>
        <taxon>Streptophyta</taxon>
        <taxon>Embryophyta</taxon>
        <taxon>Tracheophyta</taxon>
        <taxon>Spermatophyta</taxon>
        <taxon>Magnoliopsida</taxon>
        <taxon>eudicotyledons</taxon>
        <taxon>Gunneridae</taxon>
        <taxon>Pentapetalae</taxon>
        <taxon>rosids</taxon>
        <taxon>fabids</taxon>
        <taxon>Rosales</taxon>
        <taxon>Cannabaceae</taxon>
        <taxon>Parasponia</taxon>
    </lineage>
</organism>
<keyword evidence="2" id="KW-1185">Reference proteome</keyword>
<dbReference type="InterPro" id="IPR053212">
    <property type="entry name" value="DHP_3-monooxygenase"/>
</dbReference>
<dbReference type="STRING" id="3476.A0A2P5CA69"/>
<sequence>MKVSNDMIQKMHQEAEKTWGPALVRVKQETKEPFVNVICDSDPLERLFWDNVVLAGDAARPTTPHGLRSTNMSLLDVAVLGDCFDKRMGSLKQGLVLEDRLPFDPKAASYEDCEEPQQKNTPFFAG</sequence>
<dbReference type="OrthoDB" id="16820at2759"/>
<dbReference type="Proteomes" id="UP000237105">
    <property type="component" value="Unassembled WGS sequence"/>
</dbReference>
<protein>
    <submittedName>
        <fullName evidence="1">FAD/NAD(P)-binding domain containing protein</fullName>
    </submittedName>
</protein>
<gene>
    <name evidence="1" type="ORF">PanWU01x14_170280</name>
</gene>
<comment type="caution">
    <text evidence="1">The sequence shown here is derived from an EMBL/GenBank/DDBJ whole genome shotgun (WGS) entry which is preliminary data.</text>
</comment>
<evidence type="ECO:0000313" key="1">
    <source>
        <dbReference type="EMBL" id="PON57938.1"/>
    </source>
</evidence>
<reference evidence="2" key="1">
    <citation type="submission" date="2016-06" db="EMBL/GenBank/DDBJ databases">
        <title>Parallel loss of symbiosis genes in relatives of nitrogen-fixing non-legume Parasponia.</title>
        <authorList>
            <person name="Van Velzen R."/>
            <person name="Holmer R."/>
            <person name="Bu F."/>
            <person name="Rutten L."/>
            <person name="Van Zeijl A."/>
            <person name="Liu W."/>
            <person name="Santuari L."/>
            <person name="Cao Q."/>
            <person name="Sharma T."/>
            <person name="Shen D."/>
            <person name="Roswanjaya Y."/>
            <person name="Wardhani T."/>
            <person name="Kalhor M.S."/>
            <person name="Jansen J."/>
            <person name="Van den Hoogen J."/>
            <person name="Gungor B."/>
            <person name="Hartog M."/>
            <person name="Hontelez J."/>
            <person name="Verver J."/>
            <person name="Yang W.-C."/>
            <person name="Schijlen E."/>
            <person name="Repin R."/>
            <person name="Schilthuizen M."/>
            <person name="Schranz E."/>
            <person name="Heidstra R."/>
            <person name="Miyata K."/>
            <person name="Fedorova E."/>
            <person name="Kohlen W."/>
            <person name="Bisseling T."/>
            <person name="Smit S."/>
            <person name="Geurts R."/>
        </authorList>
    </citation>
    <scope>NUCLEOTIDE SEQUENCE [LARGE SCALE GENOMIC DNA]</scope>
    <source>
        <strain evidence="2">cv. WU1-14</strain>
    </source>
</reference>
<name>A0A2P5CA69_PARAD</name>
<dbReference type="InterPro" id="IPR036188">
    <property type="entry name" value="FAD/NAD-bd_sf"/>
</dbReference>
<dbReference type="PANTHER" id="PTHR47469:SF2">
    <property type="entry name" value="OS06G0597600 PROTEIN"/>
    <property type="match status" value="1"/>
</dbReference>
<dbReference type="SUPFAM" id="SSF51905">
    <property type="entry name" value="FAD/NAD(P)-binding domain"/>
    <property type="match status" value="1"/>
</dbReference>
<evidence type="ECO:0000313" key="2">
    <source>
        <dbReference type="Proteomes" id="UP000237105"/>
    </source>
</evidence>
<proteinExistence type="predicted"/>
<dbReference type="EMBL" id="JXTB01000154">
    <property type="protein sequence ID" value="PON57938.1"/>
    <property type="molecule type" value="Genomic_DNA"/>
</dbReference>
<accession>A0A2P5CA69</accession>